<dbReference type="Gramene" id="rna-AYBTSS11_LOCUS7211">
    <property type="protein sequence ID" value="CAJ1935956.1"/>
    <property type="gene ID" value="gene-AYBTSS11_LOCUS7211"/>
</dbReference>
<organism evidence="2 3">
    <name type="scientific">Sphenostylis stenocarpa</name>
    <dbReference type="NCBI Taxonomy" id="92480"/>
    <lineage>
        <taxon>Eukaryota</taxon>
        <taxon>Viridiplantae</taxon>
        <taxon>Streptophyta</taxon>
        <taxon>Embryophyta</taxon>
        <taxon>Tracheophyta</taxon>
        <taxon>Spermatophyta</taxon>
        <taxon>Magnoliopsida</taxon>
        <taxon>eudicotyledons</taxon>
        <taxon>Gunneridae</taxon>
        <taxon>Pentapetalae</taxon>
        <taxon>rosids</taxon>
        <taxon>fabids</taxon>
        <taxon>Fabales</taxon>
        <taxon>Fabaceae</taxon>
        <taxon>Papilionoideae</taxon>
        <taxon>50 kb inversion clade</taxon>
        <taxon>NPAAA clade</taxon>
        <taxon>indigoferoid/millettioid clade</taxon>
        <taxon>Phaseoleae</taxon>
        <taxon>Sphenostylis</taxon>
    </lineage>
</organism>
<dbReference type="EMBL" id="OY731400">
    <property type="protein sequence ID" value="CAJ1935956.1"/>
    <property type="molecule type" value="Genomic_DNA"/>
</dbReference>
<dbReference type="Proteomes" id="UP001189624">
    <property type="component" value="Chromosome 3"/>
</dbReference>
<feature type="region of interest" description="Disordered" evidence="1">
    <location>
        <begin position="1"/>
        <end position="46"/>
    </location>
</feature>
<dbReference type="AlphaFoldDB" id="A0AA86VB53"/>
<proteinExistence type="predicted"/>
<accession>A0AA86VB53</accession>
<sequence length="72" mass="7860">MQTKLAESSQVIGPTDTVDNDEQPNNAVAFDDQAQAEDNDDGDVDMNDAEKDIAINLITELTSYNPLLLSVY</sequence>
<gene>
    <name evidence="2" type="ORF">AYBTSS11_LOCUS7211</name>
</gene>
<keyword evidence="3" id="KW-1185">Reference proteome</keyword>
<reference evidence="2" key="1">
    <citation type="submission" date="2023-10" db="EMBL/GenBank/DDBJ databases">
        <authorList>
            <person name="Domelevo Entfellner J.-B."/>
        </authorList>
    </citation>
    <scope>NUCLEOTIDE SEQUENCE</scope>
</reference>
<feature type="compositionally biased region" description="Polar residues" evidence="1">
    <location>
        <begin position="1"/>
        <end position="12"/>
    </location>
</feature>
<name>A0AA86VB53_9FABA</name>
<evidence type="ECO:0000313" key="2">
    <source>
        <dbReference type="EMBL" id="CAJ1935956.1"/>
    </source>
</evidence>
<evidence type="ECO:0000256" key="1">
    <source>
        <dbReference type="SAM" id="MobiDB-lite"/>
    </source>
</evidence>
<protein>
    <submittedName>
        <fullName evidence="2">Uncharacterized protein</fullName>
    </submittedName>
</protein>
<evidence type="ECO:0000313" key="3">
    <source>
        <dbReference type="Proteomes" id="UP001189624"/>
    </source>
</evidence>
<feature type="compositionally biased region" description="Acidic residues" evidence="1">
    <location>
        <begin position="34"/>
        <end position="46"/>
    </location>
</feature>